<keyword evidence="15" id="KW-0539">Nucleus</keyword>
<feature type="compositionally biased region" description="Polar residues" evidence="22">
    <location>
        <begin position="159"/>
        <end position="173"/>
    </location>
</feature>
<evidence type="ECO:0000256" key="18">
    <source>
        <dbReference type="ARBA" id="ARBA00048988"/>
    </source>
</evidence>
<dbReference type="CDD" id="cd22095">
    <property type="entry name" value="F-box_FBXO18"/>
    <property type="match status" value="1"/>
</dbReference>
<dbReference type="InterPro" id="IPR014016">
    <property type="entry name" value="UvrD-like_ATP-bd"/>
</dbReference>
<dbReference type="Gene3D" id="1.20.1280.50">
    <property type="match status" value="1"/>
</dbReference>
<comment type="catalytic activity">
    <reaction evidence="18">
        <text>ATP + H2O = ADP + phosphate + H(+)</text>
        <dbReference type="Rhea" id="RHEA:13065"/>
        <dbReference type="ChEBI" id="CHEBI:15377"/>
        <dbReference type="ChEBI" id="CHEBI:15378"/>
        <dbReference type="ChEBI" id="CHEBI:30616"/>
        <dbReference type="ChEBI" id="CHEBI:43474"/>
        <dbReference type="ChEBI" id="CHEBI:456216"/>
        <dbReference type="EC" id="5.6.2.4"/>
    </reaction>
</comment>
<evidence type="ECO:0000313" key="27">
    <source>
        <dbReference type="RefSeq" id="XP_041442514.1"/>
    </source>
</evidence>
<dbReference type="InterPro" id="IPR036047">
    <property type="entry name" value="F-box-like_dom_sf"/>
</dbReference>
<evidence type="ECO:0000256" key="20">
    <source>
        <dbReference type="ARBA" id="ARBA00075040"/>
    </source>
</evidence>
<evidence type="ECO:0000256" key="21">
    <source>
        <dbReference type="ARBA" id="ARBA00079567"/>
    </source>
</evidence>
<evidence type="ECO:0000256" key="16">
    <source>
        <dbReference type="ARBA" id="ARBA00034617"/>
    </source>
</evidence>
<evidence type="ECO:0000256" key="9">
    <source>
        <dbReference type="ARBA" id="ARBA00022801"/>
    </source>
</evidence>
<evidence type="ECO:0000256" key="1">
    <source>
        <dbReference type="ARBA" id="ARBA00004123"/>
    </source>
</evidence>
<keyword evidence="12" id="KW-0238">DNA-binding</keyword>
<comment type="pathway">
    <text evidence="3">Protein modification; protein ubiquitination.</text>
</comment>
<evidence type="ECO:0000256" key="10">
    <source>
        <dbReference type="ARBA" id="ARBA00022806"/>
    </source>
</evidence>
<evidence type="ECO:0000256" key="5">
    <source>
        <dbReference type="ARBA" id="ARBA00022454"/>
    </source>
</evidence>
<evidence type="ECO:0000313" key="24">
    <source>
        <dbReference type="Proteomes" id="UP000186698"/>
    </source>
</evidence>
<dbReference type="InterPro" id="IPR001810">
    <property type="entry name" value="F-box_dom"/>
</dbReference>
<comment type="similarity">
    <text evidence="4">Belongs to the helicase family. UvrD subfamily.</text>
</comment>
<dbReference type="EC" id="5.6.2.4" evidence="17"/>
<gene>
    <name evidence="25 26 27 28" type="primary">fbh1.L</name>
</gene>
<dbReference type="GO" id="GO:0005694">
    <property type="term" value="C:chromosome"/>
    <property type="evidence" value="ECO:0007669"/>
    <property type="project" value="UniProtKB-SubCell"/>
</dbReference>
<dbReference type="GO" id="GO:0003677">
    <property type="term" value="F:DNA binding"/>
    <property type="evidence" value="ECO:0007669"/>
    <property type="project" value="UniProtKB-KW"/>
</dbReference>
<dbReference type="GO" id="GO:0005524">
    <property type="term" value="F:ATP binding"/>
    <property type="evidence" value="ECO:0007669"/>
    <property type="project" value="UniProtKB-KW"/>
</dbReference>
<evidence type="ECO:0000256" key="13">
    <source>
        <dbReference type="ARBA" id="ARBA00023204"/>
    </source>
</evidence>
<feature type="domain" description="F-box" evidence="23">
    <location>
        <begin position="212"/>
        <end position="261"/>
    </location>
</feature>
<dbReference type="PANTHER" id="PTHR11070:SF30">
    <property type="entry name" value="F-BOX DNA HELICASE 1"/>
    <property type="match status" value="1"/>
</dbReference>
<keyword evidence="14" id="KW-0413">Isomerase</keyword>
<evidence type="ECO:0000256" key="14">
    <source>
        <dbReference type="ARBA" id="ARBA00023235"/>
    </source>
</evidence>
<evidence type="ECO:0000256" key="2">
    <source>
        <dbReference type="ARBA" id="ARBA00004286"/>
    </source>
</evidence>
<dbReference type="CTD" id="108711233"/>
<dbReference type="GO" id="GO:0016787">
    <property type="term" value="F:hydrolase activity"/>
    <property type="evidence" value="ECO:0007669"/>
    <property type="project" value="UniProtKB-KW"/>
</dbReference>
<keyword evidence="13" id="KW-0234">DNA repair</keyword>
<keyword evidence="7" id="KW-0227">DNA damage</keyword>
<protein>
    <recommendedName>
        <fullName evidence="19">F-box DNA helicase 1</fullName>
        <ecNumber evidence="17">5.6.2.4</ecNumber>
    </recommendedName>
    <alternativeName>
        <fullName evidence="21">DNA 3'-5' helicase 1</fullName>
    </alternativeName>
    <alternativeName>
        <fullName evidence="20">F-box only protein 18</fullName>
    </alternativeName>
</protein>
<evidence type="ECO:0000313" key="26">
    <source>
        <dbReference type="RefSeq" id="XP_041442513.1"/>
    </source>
</evidence>
<evidence type="ECO:0000313" key="25">
    <source>
        <dbReference type="RefSeq" id="XP_041442512.1"/>
    </source>
</evidence>
<evidence type="ECO:0000256" key="19">
    <source>
        <dbReference type="ARBA" id="ARBA00071173"/>
    </source>
</evidence>
<sequence length="1044" mass="119079">MIFYSAQEVEVRVSRGSETCVSCGGDHFLSSMKRRKHLTEWECQDLAQSYEGSSPLTQPFSHRQTSRDLNLGLYPWTKNERRARGQTRGSVTHKDCINRSRTPVTEMNAEELPDDVLDQIDDPAMLCEDEENAVSPKLSSNRKRTFTLMQSQSQNSQSCYSDTNEITPSSSSFLEDDDDDDNDDEEMVCLLDLLPSSHYGLLGVTDQDNKSWGHINQFPRELLQCIFSFLPIVDLYKNVSFVCNQWRTLVNDPLFIPWKKLYHQYLVKNKEAMVKVENILKNNGIIKEDEFCVLNLIRYFTNLRSSRTADQKAIMARLRYHHLYPLAAACITNRLPELGDTDETINPWAVFAVIVLLSGTVSDIQKLKRCVLESTVRFTEITEALYCLATLLNAMRQENILISNRIHYNVVYCLYLQENSSVQTKTFPFSFKSEQRPTLNLTNEQKQIINHDIAPGQVVKIMAFAGTGKTSTLIKYAESRPHLRFLYATFNSSIAKHAASLFPGNVKCKTFHSLAFAQTGVLYKDRNKINYSKLTPFSVNFVLPEKKAGFIRAKLVVKTLESFFSSADENIDVEHVPIWCKDTRGNQALVTEEEKLFTVREASKIWREMKLLKETRQFAYKMTPDGYLKLWQLRRPHLTDYDAIFVDEAQDCTPAIMEIVLSQPCGKIFVGDPHQQIYTFRGAVNALCEVPHTHIFYLTQSFRFGAEIAYVGATILDAFKKVQNKTLVGGYQKGTINGQCQEQPAILCRTNSCVFDEAVRVTEGEKPAQIHIIGGPNNFGLSKILDIWILLQPESERERKQLFIQDSYIRMWAKKGGFSALKLYAVSSEDKELEAKISVVEKYRNRVPELVNRIKSCHTDDEKKADFILGTVHKAKGMEFETVQVTDDFFKIPTARHNLERLNINITNCASGEDEWNLLYVAITRAKKNLIMTKSIENIMTLTGEYFLRAELSSLVFKDGPIQCALRHCNNSLLEDAVLTLKKSPIIYGDKSEDKGGYICHSCAQQRIGPLISLMACPERVKSMTHSVENVILPRNFQLLLEAF</sequence>
<dbReference type="GO" id="GO:0031297">
    <property type="term" value="P:replication fork processing"/>
    <property type="evidence" value="ECO:0000318"/>
    <property type="project" value="GO_Central"/>
</dbReference>
<evidence type="ECO:0000256" key="22">
    <source>
        <dbReference type="SAM" id="MobiDB-lite"/>
    </source>
</evidence>
<keyword evidence="10 25" id="KW-0347">Helicase</keyword>
<dbReference type="FunFam" id="1.20.1280.50:FF:000011">
    <property type="entry name" value="F-box DNA helicase 1"/>
    <property type="match status" value="1"/>
</dbReference>
<dbReference type="GO" id="GO:0000724">
    <property type="term" value="P:double-strand break repair via homologous recombination"/>
    <property type="evidence" value="ECO:0000318"/>
    <property type="project" value="GO_Central"/>
</dbReference>
<dbReference type="Gene3D" id="3.40.50.300">
    <property type="entry name" value="P-loop containing nucleotide triphosphate hydrolases"/>
    <property type="match status" value="2"/>
</dbReference>
<dbReference type="OrthoDB" id="1470711at2759"/>
<dbReference type="PANTHER" id="PTHR11070">
    <property type="entry name" value="UVRD / RECB / PCRA DNA HELICASE FAMILY MEMBER"/>
    <property type="match status" value="1"/>
</dbReference>
<comment type="subcellular location">
    <subcellularLocation>
        <location evidence="2">Chromosome</location>
    </subcellularLocation>
    <subcellularLocation>
        <location evidence="1">Nucleus</location>
    </subcellularLocation>
</comment>
<keyword evidence="8" id="KW-0833">Ubl conjugation pathway</keyword>
<dbReference type="Pfam" id="PF12937">
    <property type="entry name" value="F-box-like"/>
    <property type="match status" value="1"/>
</dbReference>
<name>A0A8J1MLA1_XENLA</name>
<dbReference type="InterPro" id="IPR014017">
    <property type="entry name" value="DNA_helicase_UvrD-like_C"/>
</dbReference>
<dbReference type="GO" id="GO:0005634">
    <property type="term" value="C:nucleus"/>
    <property type="evidence" value="ECO:0000318"/>
    <property type="project" value="GO_Central"/>
</dbReference>
<dbReference type="InterPro" id="IPR027417">
    <property type="entry name" value="P-loop_NTPase"/>
</dbReference>
<keyword evidence="9" id="KW-0378">Hydrolase</keyword>
<dbReference type="SUPFAM" id="SSF52540">
    <property type="entry name" value="P-loop containing nucleoside triphosphate hydrolases"/>
    <property type="match status" value="1"/>
</dbReference>
<evidence type="ECO:0000256" key="4">
    <source>
        <dbReference type="ARBA" id="ARBA00009922"/>
    </source>
</evidence>
<organism evidence="24 25">
    <name type="scientific">Xenopus laevis</name>
    <name type="common">African clawed frog</name>
    <dbReference type="NCBI Taxonomy" id="8355"/>
    <lineage>
        <taxon>Eukaryota</taxon>
        <taxon>Metazoa</taxon>
        <taxon>Chordata</taxon>
        <taxon>Craniata</taxon>
        <taxon>Vertebrata</taxon>
        <taxon>Euteleostomi</taxon>
        <taxon>Amphibia</taxon>
        <taxon>Batrachia</taxon>
        <taxon>Anura</taxon>
        <taxon>Pipoidea</taxon>
        <taxon>Pipidae</taxon>
        <taxon>Xenopodinae</taxon>
        <taxon>Xenopus</taxon>
        <taxon>Xenopus</taxon>
    </lineage>
</organism>
<evidence type="ECO:0000256" key="3">
    <source>
        <dbReference type="ARBA" id="ARBA00004906"/>
    </source>
</evidence>
<reference evidence="25 26" key="1">
    <citation type="submission" date="2025-04" db="UniProtKB">
        <authorList>
            <consortium name="RefSeq"/>
        </authorList>
    </citation>
    <scope>IDENTIFICATION</scope>
    <source>
        <strain evidence="25 26">J_2021</strain>
        <tissue evidence="25 26">Erythrocytes</tissue>
    </source>
</reference>
<dbReference type="SUPFAM" id="SSF81383">
    <property type="entry name" value="F-box domain"/>
    <property type="match status" value="1"/>
</dbReference>
<evidence type="ECO:0000259" key="23">
    <source>
        <dbReference type="PROSITE" id="PS50181"/>
    </source>
</evidence>
<dbReference type="GO" id="GO:0043138">
    <property type="term" value="F:3'-5' DNA helicase activity"/>
    <property type="evidence" value="ECO:0000318"/>
    <property type="project" value="GO_Central"/>
</dbReference>
<dbReference type="RefSeq" id="XP_041442514.1">
    <property type="nucleotide sequence ID" value="XM_041586580.1"/>
</dbReference>
<keyword evidence="11" id="KW-0067">ATP-binding</keyword>
<proteinExistence type="inferred from homology"/>
<dbReference type="InterPro" id="IPR000212">
    <property type="entry name" value="DNA_helicase_UvrD/REP"/>
</dbReference>
<evidence type="ECO:0000256" key="17">
    <source>
        <dbReference type="ARBA" id="ARBA00034808"/>
    </source>
</evidence>
<keyword evidence="24" id="KW-1185">Reference proteome</keyword>
<dbReference type="PROSITE" id="PS50181">
    <property type="entry name" value="FBOX"/>
    <property type="match status" value="1"/>
</dbReference>
<dbReference type="Pfam" id="PF00580">
    <property type="entry name" value="UvrD-helicase"/>
    <property type="match status" value="1"/>
</dbReference>
<keyword evidence="5" id="KW-0158">Chromosome</keyword>
<comment type="catalytic activity">
    <reaction evidence="16">
        <text>Couples ATP hydrolysis with the unwinding of duplex DNA by translocating in the 3'-5' direction.</text>
        <dbReference type="EC" id="5.6.2.4"/>
    </reaction>
</comment>
<dbReference type="CDD" id="cd18786">
    <property type="entry name" value="SF1_C"/>
    <property type="match status" value="1"/>
</dbReference>
<evidence type="ECO:0000256" key="6">
    <source>
        <dbReference type="ARBA" id="ARBA00022741"/>
    </source>
</evidence>
<dbReference type="AlphaFoldDB" id="A0A8J1MLA1"/>
<dbReference type="RefSeq" id="XP_041442512.1">
    <property type="nucleotide sequence ID" value="XM_041586578.1"/>
</dbReference>
<dbReference type="RefSeq" id="XP_041442515.1">
    <property type="nucleotide sequence ID" value="XM_041586581.1"/>
</dbReference>
<evidence type="ECO:0000256" key="7">
    <source>
        <dbReference type="ARBA" id="ARBA00022763"/>
    </source>
</evidence>
<evidence type="ECO:0000256" key="8">
    <source>
        <dbReference type="ARBA" id="ARBA00022786"/>
    </source>
</evidence>
<dbReference type="Pfam" id="PF13361">
    <property type="entry name" value="UvrD_C"/>
    <property type="match status" value="1"/>
</dbReference>
<keyword evidence="6" id="KW-0547">Nucleotide-binding</keyword>
<evidence type="ECO:0000256" key="12">
    <source>
        <dbReference type="ARBA" id="ARBA00023125"/>
    </source>
</evidence>
<dbReference type="Proteomes" id="UP000186698">
    <property type="component" value="Chromosome 3L"/>
</dbReference>
<evidence type="ECO:0000256" key="15">
    <source>
        <dbReference type="ARBA" id="ARBA00023242"/>
    </source>
</evidence>
<accession>A0A8J1MLA1</accession>
<dbReference type="GeneID" id="108711233"/>
<evidence type="ECO:0000313" key="28">
    <source>
        <dbReference type="RefSeq" id="XP_041442515.1"/>
    </source>
</evidence>
<dbReference type="KEGG" id="xla:108711233"/>
<evidence type="ECO:0000256" key="11">
    <source>
        <dbReference type="ARBA" id="ARBA00022840"/>
    </source>
</evidence>
<feature type="region of interest" description="Disordered" evidence="22">
    <location>
        <begin position="149"/>
        <end position="181"/>
    </location>
</feature>
<dbReference type="RefSeq" id="XP_041442513.1">
    <property type="nucleotide sequence ID" value="XM_041586579.1"/>
</dbReference>